<dbReference type="STRING" id="1257118.L8GI88"/>
<dbReference type="GeneID" id="14912351"/>
<dbReference type="GO" id="GO:0016020">
    <property type="term" value="C:membrane"/>
    <property type="evidence" value="ECO:0007669"/>
    <property type="project" value="TreeGrafter"/>
</dbReference>
<dbReference type="Gene3D" id="3.40.50.1820">
    <property type="entry name" value="alpha/beta hydrolase"/>
    <property type="match status" value="1"/>
</dbReference>
<dbReference type="PANTHER" id="PTHR43798:SF33">
    <property type="entry name" value="HYDROLASE, PUTATIVE (AFU_ORTHOLOGUE AFUA_2G14860)-RELATED"/>
    <property type="match status" value="1"/>
</dbReference>
<dbReference type="GO" id="GO:0046464">
    <property type="term" value="P:acylglycerol catabolic process"/>
    <property type="evidence" value="ECO:0007669"/>
    <property type="project" value="TreeGrafter"/>
</dbReference>
<dbReference type="InterPro" id="IPR000639">
    <property type="entry name" value="Epox_hydrolase-like"/>
</dbReference>
<protein>
    <submittedName>
        <fullName evidence="3">Hydrolase, alpha/beta fold domain containing protein</fullName>
    </submittedName>
</protein>
<dbReference type="InterPro" id="IPR050266">
    <property type="entry name" value="AB_hydrolase_sf"/>
</dbReference>
<evidence type="ECO:0000313" key="4">
    <source>
        <dbReference type="Proteomes" id="UP000011083"/>
    </source>
</evidence>
<dbReference type="OMA" id="CDMLGFG"/>
<organism evidence="3 4">
    <name type="scientific">Acanthamoeba castellanii (strain ATCC 30010 / Neff)</name>
    <dbReference type="NCBI Taxonomy" id="1257118"/>
    <lineage>
        <taxon>Eukaryota</taxon>
        <taxon>Amoebozoa</taxon>
        <taxon>Discosea</taxon>
        <taxon>Longamoebia</taxon>
        <taxon>Centramoebida</taxon>
        <taxon>Acanthamoebidae</taxon>
        <taxon>Acanthamoeba</taxon>
    </lineage>
</organism>
<dbReference type="EMBL" id="KB008146">
    <property type="protein sequence ID" value="ELR11901.1"/>
    <property type="molecule type" value="Genomic_DNA"/>
</dbReference>
<dbReference type="VEuPathDB" id="AmoebaDB:ACA1_274880"/>
<feature type="signal peptide" evidence="1">
    <location>
        <begin position="1"/>
        <end position="22"/>
    </location>
</feature>
<gene>
    <name evidence="3" type="ORF">ACA1_274880</name>
</gene>
<keyword evidence="1" id="KW-0732">Signal</keyword>
<feature type="domain" description="AB hydrolase-1" evidence="2">
    <location>
        <begin position="70"/>
        <end position="163"/>
    </location>
</feature>
<dbReference type="KEGG" id="acan:ACA1_274880"/>
<proteinExistence type="predicted"/>
<accession>L8GI88</accession>
<keyword evidence="4" id="KW-1185">Reference proteome</keyword>
<keyword evidence="3" id="KW-0378">Hydrolase</keyword>
<dbReference type="PRINTS" id="PR00412">
    <property type="entry name" value="EPOXHYDRLASE"/>
</dbReference>
<dbReference type="InterPro" id="IPR000073">
    <property type="entry name" value="AB_hydrolase_1"/>
</dbReference>
<dbReference type="Pfam" id="PF00561">
    <property type="entry name" value="Abhydrolase_1"/>
    <property type="match status" value="1"/>
</dbReference>
<dbReference type="OrthoDB" id="408373at2759"/>
<name>L8GI88_ACACF</name>
<sequence length="332" mass="36944">MTTMRLLGVVAVLVAALVGWNCRDITTADLPLVVKQWKASGHYFLFEGAAGPPRVIWHKVIHNHGAPQRTLICLHGFPTSSFDWIKILPALQHQFDQIILFDLLGFGLSEKPTNHSYTIMEQADITEALLAHMGVSEVHVLAHDYGDTVGQELLARHNERAKAGDSTLSLKSICFLNGGLFPGSHRPRTIQKVLALPHIGTFLGYFANYWLFCRSFVPLFGEHTAPTEAEFQEMWSLIAYEGGHRLAGALLHYMADRVQHEQRWTDALKQTTVPIRLINGPADPVSGRHLAERYRQEVPQADVVLLADGIGHYPQLEAPSETVAAYTTFITA</sequence>
<feature type="chain" id="PRO_5003989549" evidence="1">
    <location>
        <begin position="23"/>
        <end position="332"/>
    </location>
</feature>
<dbReference type="AlphaFoldDB" id="L8GI88"/>
<dbReference type="Proteomes" id="UP000011083">
    <property type="component" value="Unassembled WGS sequence"/>
</dbReference>
<reference evidence="3 4" key="1">
    <citation type="journal article" date="2013" name="Genome Biol.">
        <title>Genome of Acanthamoeba castellanii highlights extensive lateral gene transfer and early evolution of tyrosine kinase signaling.</title>
        <authorList>
            <person name="Clarke M."/>
            <person name="Lohan A.J."/>
            <person name="Liu B."/>
            <person name="Lagkouvardos I."/>
            <person name="Roy S."/>
            <person name="Zafar N."/>
            <person name="Bertelli C."/>
            <person name="Schilde C."/>
            <person name="Kianianmomeni A."/>
            <person name="Burglin T.R."/>
            <person name="Frech C."/>
            <person name="Turcotte B."/>
            <person name="Kopec K.O."/>
            <person name="Synnott J.M."/>
            <person name="Choo C."/>
            <person name="Paponov I."/>
            <person name="Finkler A."/>
            <person name="Soon Heng Tan C."/>
            <person name="Hutchins A.P."/>
            <person name="Weinmeier T."/>
            <person name="Rattei T."/>
            <person name="Chu J.S."/>
            <person name="Gimenez G."/>
            <person name="Irimia M."/>
            <person name="Rigden D.J."/>
            <person name="Fitzpatrick D.A."/>
            <person name="Lorenzo-Morales J."/>
            <person name="Bateman A."/>
            <person name="Chiu C.H."/>
            <person name="Tang P."/>
            <person name="Hegemann P."/>
            <person name="Fromm H."/>
            <person name="Raoult D."/>
            <person name="Greub G."/>
            <person name="Miranda-Saavedra D."/>
            <person name="Chen N."/>
            <person name="Nash P."/>
            <person name="Ginger M.L."/>
            <person name="Horn M."/>
            <person name="Schaap P."/>
            <person name="Caler L."/>
            <person name="Loftus B."/>
        </authorList>
    </citation>
    <scope>NUCLEOTIDE SEQUENCE [LARGE SCALE GENOMIC DNA]</scope>
    <source>
        <strain evidence="3 4">Neff</strain>
    </source>
</reference>
<evidence type="ECO:0000256" key="1">
    <source>
        <dbReference type="SAM" id="SignalP"/>
    </source>
</evidence>
<evidence type="ECO:0000259" key="2">
    <source>
        <dbReference type="Pfam" id="PF00561"/>
    </source>
</evidence>
<dbReference type="InterPro" id="IPR029058">
    <property type="entry name" value="AB_hydrolase_fold"/>
</dbReference>
<dbReference type="RefSeq" id="XP_004333914.1">
    <property type="nucleotide sequence ID" value="XM_004333866.1"/>
</dbReference>
<dbReference type="PANTHER" id="PTHR43798">
    <property type="entry name" value="MONOACYLGLYCEROL LIPASE"/>
    <property type="match status" value="1"/>
</dbReference>
<dbReference type="GO" id="GO:0047372">
    <property type="term" value="F:monoacylglycerol lipase activity"/>
    <property type="evidence" value="ECO:0007669"/>
    <property type="project" value="TreeGrafter"/>
</dbReference>
<dbReference type="SUPFAM" id="SSF53474">
    <property type="entry name" value="alpha/beta-Hydrolases"/>
    <property type="match status" value="1"/>
</dbReference>
<evidence type="ECO:0000313" key="3">
    <source>
        <dbReference type="EMBL" id="ELR11901.1"/>
    </source>
</evidence>